<evidence type="ECO:0000259" key="2">
    <source>
        <dbReference type="Pfam" id="PF13391"/>
    </source>
</evidence>
<evidence type="ECO:0000256" key="1">
    <source>
        <dbReference type="SAM" id="MobiDB-lite"/>
    </source>
</evidence>
<dbReference type="AlphaFoldDB" id="A0A0C2WRX3"/>
<gene>
    <name evidence="3" type="ORF">M378DRAFT_15139</name>
</gene>
<reference evidence="3 4" key="1">
    <citation type="submission" date="2014-04" db="EMBL/GenBank/DDBJ databases">
        <title>Evolutionary Origins and Diversification of the Mycorrhizal Mutualists.</title>
        <authorList>
            <consortium name="DOE Joint Genome Institute"/>
            <consortium name="Mycorrhizal Genomics Consortium"/>
            <person name="Kohler A."/>
            <person name="Kuo A."/>
            <person name="Nagy L.G."/>
            <person name="Floudas D."/>
            <person name="Copeland A."/>
            <person name="Barry K.W."/>
            <person name="Cichocki N."/>
            <person name="Veneault-Fourrey C."/>
            <person name="LaButti K."/>
            <person name="Lindquist E.A."/>
            <person name="Lipzen A."/>
            <person name="Lundell T."/>
            <person name="Morin E."/>
            <person name="Murat C."/>
            <person name="Riley R."/>
            <person name="Ohm R."/>
            <person name="Sun H."/>
            <person name="Tunlid A."/>
            <person name="Henrissat B."/>
            <person name="Grigoriev I.V."/>
            <person name="Hibbett D.S."/>
            <person name="Martin F."/>
        </authorList>
    </citation>
    <scope>NUCLEOTIDE SEQUENCE [LARGE SCALE GENOMIC DNA]</scope>
    <source>
        <strain evidence="3 4">Koide BX008</strain>
    </source>
</reference>
<dbReference type="HOGENOM" id="CLU_058842_0_0_1"/>
<evidence type="ECO:0000313" key="4">
    <source>
        <dbReference type="Proteomes" id="UP000054549"/>
    </source>
</evidence>
<dbReference type="Pfam" id="PF13391">
    <property type="entry name" value="HNH_2"/>
    <property type="match status" value="1"/>
</dbReference>
<keyword evidence="4" id="KW-1185">Reference proteome</keyword>
<evidence type="ECO:0000313" key="3">
    <source>
        <dbReference type="EMBL" id="KIL59038.1"/>
    </source>
</evidence>
<proteinExistence type="predicted"/>
<dbReference type="Proteomes" id="UP000054549">
    <property type="component" value="Unassembled WGS sequence"/>
</dbReference>
<sequence length="396" mass="44081">MSTPSKAQLWLSLDNVARLALSIPLAECSTFAVNPLKWLRFLGFTIYGREGYLSTSKDGPEIDDYTANIEARSYYFVSEGEARLVDVDAMDDRTSDARWDDSYSDESYLTNRRRDFSESVVARDGTCVITGDIEQNCIACHILPHSKGSNYILNIVHHRGGTDDSADGLNDINDTRNGLLLINFLHRPFGAGKLAFLKTPNFALTVDDIPYHQPKEADGESPASRLTLHHFVDSPLLGVVIPKFAPHNSDARQPQDTSKWPPAIIVDLFYATAALNAWSPKSFLKYVRKRSRDAYYDDDQDGGNALDGSGPSHVDAQMGDQASGHSGSEHYRKKPSNITTRQLEKRRVLDLLDGVSALWMRTSRVDKPKPEGVCAADPARNESVKKWLQSMEDSIN</sequence>
<accession>A0A0C2WRX3</accession>
<dbReference type="OrthoDB" id="3269637at2759"/>
<name>A0A0C2WRX3_AMAMK</name>
<protein>
    <recommendedName>
        <fullName evidence="2">HNH nuclease domain-containing protein</fullName>
    </recommendedName>
</protein>
<dbReference type="InParanoid" id="A0A0C2WRX3"/>
<feature type="region of interest" description="Disordered" evidence="1">
    <location>
        <begin position="297"/>
        <end position="339"/>
    </location>
</feature>
<feature type="domain" description="HNH nuclease" evidence="2">
    <location>
        <begin position="127"/>
        <end position="196"/>
    </location>
</feature>
<organism evidence="3 4">
    <name type="scientific">Amanita muscaria (strain Koide BX008)</name>
    <dbReference type="NCBI Taxonomy" id="946122"/>
    <lineage>
        <taxon>Eukaryota</taxon>
        <taxon>Fungi</taxon>
        <taxon>Dikarya</taxon>
        <taxon>Basidiomycota</taxon>
        <taxon>Agaricomycotina</taxon>
        <taxon>Agaricomycetes</taxon>
        <taxon>Agaricomycetidae</taxon>
        <taxon>Agaricales</taxon>
        <taxon>Pluteineae</taxon>
        <taxon>Amanitaceae</taxon>
        <taxon>Amanita</taxon>
    </lineage>
</organism>
<dbReference type="InterPro" id="IPR003615">
    <property type="entry name" value="HNH_nuc"/>
</dbReference>
<dbReference type="EMBL" id="KN818324">
    <property type="protein sequence ID" value="KIL59038.1"/>
    <property type="molecule type" value="Genomic_DNA"/>
</dbReference>